<comment type="caution">
    <text evidence="7">The sequence shown here is derived from an EMBL/GenBank/DDBJ whole genome shotgun (WGS) entry which is preliminary data.</text>
</comment>
<dbReference type="Proteomes" id="UP000541558">
    <property type="component" value="Unassembled WGS sequence"/>
</dbReference>
<feature type="compositionally biased region" description="Low complexity" evidence="5">
    <location>
        <begin position="154"/>
        <end position="165"/>
    </location>
</feature>
<feature type="compositionally biased region" description="Low complexity" evidence="5">
    <location>
        <begin position="291"/>
        <end position="305"/>
    </location>
</feature>
<evidence type="ECO:0000256" key="4">
    <source>
        <dbReference type="ARBA" id="ARBA00023054"/>
    </source>
</evidence>
<dbReference type="SMART" id="SM01313">
    <property type="entry name" value="Sec3-PIP2_bind"/>
    <property type="match status" value="1"/>
</dbReference>
<evidence type="ECO:0000259" key="6">
    <source>
        <dbReference type="SMART" id="SM01313"/>
    </source>
</evidence>
<name>A0A8H5BHH3_9AGAR</name>
<keyword evidence="8" id="KW-1185">Reference proteome</keyword>
<sequence length="1104" mass="122931">MDIEEQRQNIIASVFARRSASGSDENYVAHIKIWEDAGPEGGGRKPRYILLSQASNGTGYMHKSKLNTNGTYSVGKTWRIQELRGIQVSNPTSFNITLSRTYRWDTENREQQGQFLQALVQVFRYATRGAAPLHLEGVPEPDQSDGIPSQRAGPSSSIPNAPSSSRVPFSAQSSVYDDSRRNPSPGPYQSQRAPIAGVSPPNNRERTSSTRSRDATKNRPPSIQVPPPAGLAAASRPQARRPSNAASTVSQVPSVNSQTAQSRPLPLANSVSRDSQHSRDPREASIASDYPSRSRNASPAPSGRSKVPPPRNEPSPAPSARSRAPPTRTETYPPENTVPNRRDQNVRISYFDPSNQALLDRLLTNATDSTIDIDGEEESTRATLTNVEEMIEGYEWASDEVIGRRSTRGAIDMIEARLLDELTALEKANVHSFLESDDRIGVVMKYLDEAVAELDSMDGLISSYKIHLNAVSDDIMFIQSQNRGLQVQTQNQRALLGEIQNLLRTVHVDQDALMTLTQESLEKSQSIQRLEEAAAELYKALQAGRDTDMAATMERLQDYKTHNSQFCKRMFDFLSIMFTAQSKLLLADTNGITKTAQSYPLVAQHQTIEAYLGRYAGLMLYLKEMDESIYGRLCAAYFSSMSELHQTQITALLGEYLSLVKKGQEDDQESGFGGATAPVSKAGAGMRRAGTLIRSPLEGRGKDRDKNVSGDQRASEVFDLVLDQIQTSIYRESDFITDFLQINDAGLTFADYMGLDSYFRRQAARSAGLSQTTVKLIRGAMDLIFGFLPADLKVWLDSAIAKDKLEIIGIIGTIERAIENAEQKNNPFFVNLLDKQHTRLKSMFDRHIAEQLKQIETTKLTSKKRRGVAPFIKYFSSYVNNVENQLVGAEGLEVRSLADAAYERIVKGMFESLRQMAKLEGEGEDKGQLNYHVILIENMHFFVAEMTKMELASTNVFGQSAQSIYDENVDAYIRIIFRRPFAKLIDFFDAVERLGPDSANLSTGSTYNKSALRKTLKEFNAKDMRKHIEGLYKRVEKHFTDASDKSAVDDLVLNNVWKACEAELLKFTDKVTSLISKYYGDSGVAMEFSKSDIESAFKKTRAGL</sequence>
<accession>A0A8H5BHH3</accession>
<dbReference type="Gene3D" id="2.30.29.90">
    <property type="match status" value="1"/>
</dbReference>
<dbReference type="GO" id="GO:0005546">
    <property type="term" value="F:phosphatidylinositol-4,5-bisphosphate binding"/>
    <property type="evidence" value="ECO:0007669"/>
    <property type="project" value="TreeGrafter"/>
</dbReference>
<keyword evidence="2" id="KW-0813">Transport</keyword>
<feature type="compositionally biased region" description="Polar residues" evidence="5">
    <location>
        <begin position="166"/>
        <end position="176"/>
    </location>
</feature>
<comment type="similarity">
    <text evidence="1">Belongs to the SEC3 family.</text>
</comment>
<proteinExistence type="inferred from homology"/>
<feature type="domain" description="Exocyst complex component Sec3 PIP2-binding N-terminal" evidence="6">
    <location>
        <begin position="42"/>
        <end position="126"/>
    </location>
</feature>
<dbReference type="EMBL" id="JAACJK010000166">
    <property type="protein sequence ID" value="KAF5323495.1"/>
    <property type="molecule type" value="Genomic_DNA"/>
</dbReference>
<dbReference type="InterPro" id="IPR028258">
    <property type="entry name" value="Sec3-PIP2_bind"/>
</dbReference>
<keyword evidence="3" id="KW-0268">Exocytosis</keyword>
<feature type="compositionally biased region" description="Polar residues" evidence="5">
    <location>
        <begin position="248"/>
        <end position="262"/>
    </location>
</feature>
<evidence type="ECO:0000256" key="5">
    <source>
        <dbReference type="SAM" id="MobiDB-lite"/>
    </source>
</evidence>
<dbReference type="OrthoDB" id="27109at2759"/>
<organism evidence="7 8">
    <name type="scientific">Ephemerocybe angulata</name>
    <dbReference type="NCBI Taxonomy" id="980116"/>
    <lineage>
        <taxon>Eukaryota</taxon>
        <taxon>Fungi</taxon>
        <taxon>Dikarya</taxon>
        <taxon>Basidiomycota</taxon>
        <taxon>Agaricomycotina</taxon>
        <taxon>Agaricomycetes</taxon>
        <taxon>Agaricomycetidae</taxon>
        <taxon>Agaricales</taxon>
        <taxon>Agaricineae</taxon>
        <taxon>Psathyrellaceae</taxon>
        <taxon>Ephemerocybe</taxon>
    </lineage>
</organism>
<dbReference type="Pfam" id="PF20654">
    <property type="entry name" value="Sec3_C-term"/>
    <property type="match status" value="1"/>
</dbReference>
<dbReference type="Pfam" id="PF15277">
    <property type="entry name" value="Sec3-PIP2_bind"/>
    <property type="match status" value="1"/>
</dbReference>
<dbReference type="GO" id="GO:0000145">
    <property type="term" value="C:exocyst"/>
    <property type="evidence" value="ECO:0007669"/>
    <property type="project" value="InterPro"/>
</dbReference>
<feature type="region of interest" description="Disordered" evidence="5">
    <location>
        <begin position="666"/>
        <end position="686"/>
    </location>
</feature>
<feature type="region of interest" description="Disordered" evidence="5">
    <location>
        <begin position="134"/>
        <end position="345"/>
    </location>
</feature>
<feature type="compositionally biased region" description="Basic and acidic residues" evidence="5">
    <location>
        <begin position="274"/>
        <end position="283"/>
    </location>
</feature>
<reference evidence="7 8" key="1">
    <citation type="journal article" date="2020" name="ISME J.">
        <title>Uncovering the hidden diversity of litter-decomposition mechanisms in mushroom-forming fungi.</title>
        <authorList>
            <person name="Floudas D."/>
            <person name="Bentzer J."/>
            <person name="Ahren D."/>
            <person name="Johansson T."/>
            <person name="Persson P."/>
            <person name="Tunlid A."/>
        </authorList>
    </citation>
    <scope>NUCLEOTIDE SEQUENCE [LARGE SCALE GENOMIC DNA]</scope>
    <source>
        <strain evidence="7 8">CBS 175.51</strain>
    </source>
</reference>
<dbReference type="CDD" id="cd13315">
    <property type="entry name" value="PH_Sec3"/>
    <property type="match status" value="1"/>
</dbReference>
<dbReference type="GO" id="GO:0006887">
    <property type="term" value="P:exocytosis"/>
    <property type="evidence" value="ECO:0007669"/>
    <property type="project" value="UniProtKB-KW"/>
</dbReference>
<dbReference type="InterPro" id="IPR048628">
    <property type="entry name" value="Sec3_C"/>
</dbReference>
<evidence type="ECO:0000256" key="3">
    <source>
        <dbReference type="ARBA" id="ARBA00022483"/>
    </source>
</evidence>
<keyword evidence="4" id="KW-0175">Coiled coil</keyword>
<feature type="compositionally biased region" description="Low complexity" evidence="5">
    <location>
        <begin position="232"/>
        <end position="247"/>
    </location>
</feature>
<dbReference type="AlphaFoldDB" id="A0A8H5BHH3"/>
<evidence type="ECO:0000256" key="2">
    <source>
        <dbReference type="ARBA" id="ARBA00022448"/>
    </source>
</evidence>
<evidence type="ECO:0000256" key="1">
    <source>
        <dbReference type="ARBA" id="ARBA00006518"/>
    </source>
</evidence>
<dbReference type="PANTHER" id="PTHR16092">
    <property type="entry name" value="SEC3/SYNTAXIN-RELATED"/>
    <property type="match status" value="1"/>
</dbReference>
<evidence type="ECO:0000313" key="7">
    <source>
        <dbReference type="EMBL" id="KAF5323495.1"/>
    </source>
</evidence>
<dbReference type="Pfam" id="PF09763">
    <property type="entry name" value="Sec3_CC"/>
    <property type="match status" value="1"/>
</dbReference>
<gene>
    <name evidence="7" type="ORF">D9611_005750</name>
</gene>
<dbReference type="GO" id="GO:0006893">
    <property type="term" value="P:Golgi to plasma membrane transport"/>
    <property type="evidence" value="ECO:0007669"/>
    <property type="project" value="TreeGrafter"/>
</dbReference>
<feature type="compositionally biased region" description="Basic and acidic residues" evidence="5">
    <location>
        <begin position="203"/>
        <end position="217"/>
    </location>
</feature>
<protein>
    <recommendedName>
        <fullName evidence="6">Exocyst complex component Sec3 PIP2-binding N-terminal domain-containing protein</fullName>
    </recommendedName>
</protein>
<dbReference type="PANTHER" id="PTHR16092:SF14">
    <property type="entry name" value="EXOCYST COMPLEX COMPONENT 1 ISOFORM X1"/>
    <property type="match status" value="1"/>
</dbReference>
<dbReference type="GO" id="GO:0005886">
    <property type="term" value="C:plasma membrane"/>
    <property type="evidence" value="ECO:0007669"/>
    <property type="project" value="TreeGrafter"/>
</dbReference>
<evidence type="ECO:0000313" key="8">
    <source>
        <dbReference type="Proteomes" id="UP000541558"/>
    </source>
</evidence>
<feature type="compositionally biased region" description="Pro residues" evidence="5">
    <location>
        <begin position="307"/>
        <end position="317"/>
    </location>
</feature>
<dbReference type="InterPro" id="IPR019160">
    <property type="entry name" value="Sec3_CC"/>
</dbReference>